<dbReference type="PANTHER" id="PTHR47235">
    <property type="entry name" value="BLR6548 PROTEIN"/>
    <property type="match status" value="1"/>
</dbReference>
<evidence type="ECO:0000256" key="1">
    <source>
        <dbReference type="ARBA" id="ARBA00010062"/>
    </source>
</evidence>
<dbReference type="STRING" id="1008305.A4H02_09270"/>
<protein>
    <submittedName>
        <fullName evidence="7">ABC transporter substrate-binding protein</fullName>
    </submittedName>
</protein>
<keyword evidence="8" id="KW-1185">Reference proteome</keyword>
<evidence type="ECO:0000313" key="8">
    <source>
        <dbReference type="Proteomes" id="UP000094570"/>
    </source>
</evidence>
<accession>A0A1E3G0G1</accession>
<dbReference type="OrthoDB" id="9783240at2"/>
<dbReference type="InterPro" id="IPR028082">
    <property type="entry name" value="Peripla_BP_I"/>
</dbReference>
<dbReference type="GO" id="GO:0006865">
    <property type="term" value="P:amino acid transport"/>
    <property type="evidence" value="ECO:0007669"/>
    <property type="project" value="UniProtKB-KW"/>
</dbReference>
<gene>
    <name evidence="7" type="ORF">A4H02_09270</name>
</gene>
<reference evidence="8" key="1">
    <citation type="submission" date="2016-04" db="EMBL/GenBank/DDBJ databases">
        <title>The genome sequence project of a novel Fervidobacterium isolate from a hot spring in Thailand.</title>
        <authorList>
            <person name="Gonzalez J.M."/>
            <person name="Cuecas A."/>
            <person name="Kanoksilapatham W."/>
        </authorList>
    </citation>
    <scope>NUCLEOTIDE SEQUENCE [LARGE SCALE GENOMIC DNA]</scope>
    <source>
        <strain evidence="8">FC2004</strain>
    </source>
</reference>
<evidence type="ECO:0000256" key="5">
    <source>
        <dbReference type="SAM" id="SignalP"/>
    </source>
</evidence>
<sequence length="386" mass="42987">MKKLLVVLVALLIFASLFAEVGVYPDKIVIGTFQALSGPYAIIGQEMTKGMRAYFNWINKRGGVYGRKIELIVADDQLNPAKTVVEVKRLVEQDKVFAIVGGLGTYGCLAVMDYLEQNKVPFVYQGAGTSKLVIPPKRYIFGVQPDYTLEGTLIAKYVTEIAKFKAPAIVYMNNDIGLEGYAAFKEKLGDYKMSTVAEVSYNPADTDYSGLVVRLLEKNPDVIVIYGLITDTVRWIKTIRDYGLQSKIITIYPNADPSFVQLAGKYAEGVILTGWVPLATPDRPDFVRDYQRAVSIFQETYPKQAMSSYAVAGFIAAEVFVEGLIRAGKNLTREGLVKALESFKNWDGILAKDITWGPNLRRGKNSMYFMTIKNGQFLPLTDLIRP</sequence>
<dbReference type="RefSeq" id="WP_069293894.1">
    <property type="nucleotide sequence ID" value="NZ_CP140110.1"/>
</dbReference>
<comment type="similarity">
    <text evidence="1">Belongs to the leucine-binding protein family.</text>
</comment>
<dbReference type="AlphaFoldDB" id="A0A1E3G0G1"/>
<dbReference type="PANTHER" id="PTHR47235:SF1">
    <property type="entry name" value="BLR6548 PROTEIN"/>
    <property type="match status" value="1"/>
</dbReference>
<organism evidence="7 8">
    <name type="scientific">Fervidobacterium thailandense</name>
    <dbReference type="NCBI Taxonomy" id="1008305"/>
    <lineage>
        <taxon>Bacteria</taxon>
        <taxon>Thermotogati</taxon>
        <taxon>Thermotogota</taxon>
        <taxon>Thermotogae</taxon>
        <taxon>Thermotogales</taxon>
        <taxon>Fervidobacteriaceae</taxon>
        <taxon>Fervidobacterium</taxon>
    </lineage>
</organism>
<keyword evidence="2" id="KW-0813">Transport</keyword>
<dbReference type="EMBL" id="LWAF01000023">
    <property type="protein sequence ID" value="ODN29717.1"/>
    <property type="molecule type" value="Genomic_DNA"/>
</dbReference>
<dbReference type="SUPFAM" id="SSF53822">
    <property type="entry name" value="Periplasmic binding protein-like I"/>
    <property type="match status" value="1"/>
</dbReference>
<feature type="signal peptide" evidence="5">
    <location>
        <begin position="1"/>
        <end position="19"/>
    </location>
</feature>
<feature type="domain" description="Leucine-binding protein" evidence="6">
    <location>
        <begin position="28"/>
        <end position="375"/>
    </location>
</feature>
<evidence type="ECO:0000259" key="6">
    <source>
        <dbReference type="Pfam" id="PF13458"/>
    </source>
</evidence>
<dbReference type="Proteomes" id="UP000094570">
    <property type="component" value="Unassembled WGS sequence"/>
</dbReference>
<dbReference type="InterPro" id="IPR028081">
    <property type="entry name" value="Leu-bd"/>
</dbReference>
<evidence type="ECO:0000256" key="4">
    <source>
        <dbReference type="ARBA" id="ARBA00022970"/>
    </source>
</evidence>
<dbReference type="Pfam" id="PF13458">
    <property type="entry name" value="Peripla_BP_6"/>
    <property type="match status" value="1"/>
</dbReference>
<keyword evidence="3 5" id="KW-0732">Signal</keyword>
<feature type="chain" id="PRO_5009128042" evidence="5">
    <location>
        <begin position="20"/>
        <end position="386"/>
    </location>
</feature>
<dbReference type="Gene3D" id="3.40.50.2300">
    <property type="match status" value="2"/>
</dbReference>
<name>A0A1E3G0G1_9BACT</name>
<dbReference type="CDD" id="cd06343">
    <property type="entry name" value="PBP1_ABC_ligand_binding-like"/>
    <property type="match status" value="1"/>
</dbReference>
<evidence type="ECO:0000313" key="7">
    <source>
        <dbReference type="EMBL" id="ODN29717.1"/>
    </source>
</evidence>
<evidence type="ECO:0000256" key="3">
    <source>
        <dbReference type="ARBA" id="ARBA00022729"/>
    </source>
</evidence>
<comment type="caution">
    <text evidence="7">The sequence shown here is derived from an EMBL/GenBank/DDBJ whole genome shotgun (WGS) entry which is preliminary data.</text>
</comment>
<keyword evidence="4" id="KW-0029">Amino-acid transport</keyword>
<evidence type="ECO:0000256" key="2">
    <source>
        <dbReference type="ARBA" id="ARBA00022448"/>
    </source>
</evidence>
<dbReference type="PRINTS" id="PR00337">
    <property type="entry name" value="LEUILEVALBP"/>
</dbReference>
<dbReference type="InterPro" id="IPR000709">
    <property type="entry name" value="Leu_Ile_Val-bd"/>
</dbReference>
<proteinExistence type="inferred from homology"/>